<dbReference type="PANTHER" id="PTHR11733">
    <property type="entry name" value="ZINC METALLOPROTEASE FAMILY M13 NEPRILYSIN-RELATED"/>
    <property type="match status" value="1"/>
</dbReference>
<evidence type="ECO:0000313" key="11">
    <source>
        <dbReference type="Proteomes" id="UP000294830"/>
    </source>
</evidence>
<dbReference type="SUPFAM" id="SSF55486">
    <property type="entry name" value="Metalloproteases ('zincins'), catalytic domain"/>
    <property type="match status" value="1"/>
</dbReference>
<dbReference type="GO" id="GO:0004222">
    <property type="term" value="F:metalloendopeptidase activity"/>
    <property type="evidence" value="ECO:0007669"/>
    <property type="project" value="InterPro"/>
</dbReference>
<dbReference type="Pfam" id="PF05649">
    <property type="entry name" value="Peptidase_M13_N"/>
    <property type="match status" value="1"/>
</dbReference>
<feature type="domain" description="Peptidase M13 C-terminal" evidence="8">
    <location>
        <begin position="472"/>
        <end position="674"/>
    </location>
</feature>
<keyword evidence="6" id="KW-0862">Zinc</keyword>
<dbReference type="InterPro" id="IPR024079">
    <property type="entry name" value="MetalloPept_cat_dom_sf"/>
</dbReference>
<proteinExistence type="inferred from homology"/>
<dbReference type="OrthoDB" id="9775677at2"/>
<keyword evidence="5" id="KW-0378">Hydrolase</keyword>
<dbReference type="EMBL" id="SLWB01000015">
    <property type="protein sequence ID" value="TCN63744.1"/>
    <property type="molecule type" value="Genomic_DNA"/>
</dbReference>
<gene>
    <name evidence="10" type="ORF">CLV25_11594</name>
</gene>
<dbReference type="Proteomes" id="UP000294830">
    <property type="component" value="Unassembled WGS sequence"/>
</dbReference>
<dbReference type="PRINTS" id="PR00786">
    <property type="entry name" value="NEPRILYSIN"/>
</dbReference>
<dbReference type="PROSITE" id="PS51885">
    <property type="entry name" value="NEPRILYSIN"/>
    <property type="match status" value="1"/>
</dbReference>
<dbReference type="RefSeq" id="WP_131840178.1">
    <property type="nucleotide sequence ID" value="NZ_SLWB01000015.1"/>
</dbReference>
<dbReference type="AlphaFoldDB" id="A0A4R2ECI8"/>
<evidence type="ECO:0000256" key="4">
    <source>
        <dbReference type="ARBA" id="ARBA00022723"/>
    </source>
</evidence>
<keyword evidence="11" id="KW-1185">Reference proteome</keyword>
<comment type="cofactor">
    <cofactor evidence="1">
        <name>Zn(2+)</name>
        <dbReference type="ChEBI" id="CHEBI:29105"/>
    </cofactor>
</comment>
<evidence type="ECO:0000259" key="9">
    <source>
        <dbReference type="Pfam" id="PF05649"/>
    </source>
</evidence>
<dbReference type="InterPro" id="IPR018497">
    <property type="entry name" value="Peptidase_M13_C"/>
</dbReference>
<organism evidence="10 11">
    <name type="scientific">Acetobacteroides hydrogenigenes</name>
    <dbReference type="NCBI Taxonomy" id="979970"/>
    <lineage>
        <taxon>Bacteria</taxon>
        <taxon>Pseudomonadati</taxon>
        <taxon>Bacteroidota</taxon>
        <taxon>Bacteroidia</taxon>
        <taxon>Bacteroidales</taxon>
        <taxon>Rikenellaceae</taxon>
        <taxon>Acetobacteroides</taxon>
    </lineage>
</organism>
<comment type="similarity">
    <text evidence="2">Belongs to the peptidase M13 family.</text>
</comment>
<dbReference type="Gene3D" id="1.10.1380.10">
    <property type="entry name" value="Neutral endopeptidase , domain2"/>
    <property type="match status" value="1"/>
</dbReference>
<dbReference type="InterPro" id="IPR042089">
    <property type="entry name" value="Peptidase_M13_dom_2"/>
</dbReference>
<dbReference type="Pfam" id="PF01431">
    <property type="entry name" value="Peptidase_M13"/>
    <property type="match status" value="1"/>
</dbReference>
<name>A0A4R2ECI8_9BACT</name>
<evidence type="ECO:0000256" key="1">
    <source>
        <dbReference type="ARBA" id="ARBA00001947"/>
    </source>
</evidence>
<evidence type="ECO:0000256" key="5">
    <source>
        <dbReference type="ARBA" id="ARBA00022801"/>
    </source>
</evidence>
<dbReference type="PANTHER" id="PTHR11733:SF167">
    <property type="entry name" value="FI17812P1-RELATED"/>
    <property type="match status" value="1"/>
</dbReference>
<dbReference type="InterPro" id="IPR008753">
    <property type="entry name" value="Peptidase_M13_N"/>
</dbReference>
<keyword evidence="4" id="KW-0479">Metal-binding</keyword>
<evidence type="ECO:0000256" key="7">
    <source>
        <dbReference type="ARBA" id="ARBA00023049"/>
    </source>
</evidence>
<keyword evidence="3" id="KW-0645">Protease</keyword>
<keyword evidence="7" id="KW-0482">Metalloprotease</keyword>
<dbReference type="GO" id="GO:0005886">
    <property type="term" value="C:plasma membrane"/>
    <property type="evidence" value="ECO:0007669"/>
    <property type="project" value="TreeGrafter"/>
</dbReference>
<dbReference type="InterPro" id="IPR000718">
    <property type="entry name" value="Peptidase_M13"/>
</dbReference>
<dbReference type="CDD" id="cd08662">
    <property type="entry name" value="M13"/>
    <property type="match status" value="1"/>
</dbReference>
<accession>A0A4R2ECI8</accession>
<dbReference type="GO" id="GO:0046872">
    <property type="term" value="F:metal ion binding"/>
    <property type="evidence" value="ECO:0007669"/>
    <property type="project" value="UniProtKB-KW"/>
</dbReference>
<evidence type="ECO:0000313" key="10">
    <source>
        <dbReference type="EMBL" id="TCN63744.1"/>
    </source>
</evidence>
<evidence type="ECO:0000259" key="8">
    <source>
        <dbReference type="Pfam" id="PF01431"/>
    </source>
</evidence>
<dbReference type="GO" id="GO:0016485">
    <property type="term" value="P:protein processing"/>
    <property type="evidence" value="ECO:0007669"/>
    <property type="project" value="TreeGrafter"/>
</dbReference>
<feature type="domain" description="Peptidase M13 N-terminal" evidence="9">
    <location>
        <begin position="44"/>
        <end position="420"/>
    </location>
</feature>
<sequence length="678" mass="76801">MQTKSFTKPLVILAAIGLIAVSCSKNKGESKDLLLSTMDTTVNPGDDFFMYANGLWIKNNPIPAAYSRWGIGNIINDEIYERLRTINENSLKEGGAKGSNTQKIGDFWYSGMDTVSIEKEKLNPLKADLNRIASMKSLADVLAVVAYMHTLGIQPLFTMYATQDQKNSDMIALYLEQGGIGLPDRDYFFNTDKHTTDVRKDYQNVFLVNMCKLSGLDTKQAGEVYKLEEGLAKASRKLEALRDPYKNYNKMSIAQLNKLTPGIDWSKMLPAMKVKKVDSVIVGQPEFLKQVATSIKSVSIDTWKAYLTLNLLNEYASYLHKDINKESFRFYGTVLSGAKEQRPRWKRVLSAEEGAMGEILGQLFVKEYFPEHTKKRYEAMVENVKTAFGERVKKLDWMSQPTKEKALAKLATVSQKVGYPNKWKDLSSLQVDRGPYVLNMKRAGEFWYAYNINKLGKPVDRTEWEMTPQTYNAYYNPSNNEIVLPAAIFSIPGWNDDDIDDAIVYGYAAASTIGHELTHGFDDQGCQYNEKGNLVKWWTPEDEKKFAERTKKIVTQFNKFVVLDSLHVNGEASQGENIADLGGIVIAWDAFTKTKQYKEGKKINGLTPAQRYFLGYSLGWLGHQRNEALANQIMTDVHSPANLRVNGPFANVDAFYKAFNVKPGNKMYVPEKDRIKIW</sequence>
<reference evidence="10 11" key="1">
    <citation type="submission" date="2019-03" db="EMBL/GenBank/DDBJ databases">
        <title>Genomic Encyclopedia of Archaeal and Bacterial Type Strains, Phase II (KMG-II): from individual species to whole genera.</title>
        <authorList>
            <person name="Goeker M."/>
        </authorList>
    </citation>
    <scope>NUCLEOTIDE SEQUENCE [LARGE SCALE GENOMIC DNA]</scope>
    <source>
        <strain evidence="10 11">RL-C</strain>
    </source>
</reference>
<dbReference type="PROSITE" id="PS51257">
    <property type="entry name" value="PROKAR_LIPOPROTEIN"/>
    <property type="match status" value="1"/>
</dbReference>
<evidence type="ECO:0000256" key="6">
    <source>
        <dbReference type="ARBA" id="ARBA00022833"/>
    </source>
</evidence>
<protein>
    <submittedName>
        <fullName evidence="10">Putative endopeptidase</fullName>
    </submittedName>
</protein>
<evidence type="ECO:0000256" key="3">
    <source>
        <dbReference type="ARBA" id="ARBA00022670"/>
    </source>
</evidence>
<evidence type="ECO:0000256" key="2">
    <source>
        <dbReference type="ARBA" id="ARBA00007357"/>
    </source>
</evidence>
<comment type="caution">
    <text evidence="10">The sequence shown here is derived from an EMBL/GenBank/DDBJ whole genome shotgun (WGS) entry which is preliminary data.</text>
</comment>
<dbReference type="Gene3D" id="3.40.390.10">
    <property type="entry name" value="Collagenase (Catalytic Domain)"/>
    <property type="match status" value="1"/>
</dbReference>